<feature type="transmembrane region" description="Helical" evidence="9">
    <location>
        <begin position="275"/>
        <end position="291"/>
    </location>
</feature>
<organism evidence="10 11">
    <name type="scientific">Rhizobium alvei</name>
    <dbReference type="NCBI Taxonomy" id="1132659"/>
    <lineage>
        <taxon>Bacteria</taxon>
        <taxon>Pseudomonadati</taxon>
        <taxon>Pseudomonadota</taxon>
        <taxon>Alphaproteobacteria</taxon>
        <taxon>Hyphomicrobiales</taxon>
        <taxon>Rhizobiaceae</taxon>
        <taxon>Rhizobium/Agrobacterium group</taxon>
        <taxon>Rhizobium</taxon>
    </lineage>
</organism>
<feature type="transmembrane region" description="Helical" evidence="9">
    <location>
        <begin position="99"/>
        <end position="122"/>
    </location>
</feature>
<dbReference type="InterPro" id="IPR001851">
    <property type="entry name" value="ABC_transp_permease"/>
</dbReference>
<keyword evidence="6 9" id="KW-1133">Transmembrane helix</keyword>
<dbReference type="PANTHER" id="PTHR11795">
    <property type="entry name" value="BRANCHED-CHAIN AMINO ACID TRANSPORT SYSTEM PERMEASE PROTEIN LIVH"/>
    <property type="match status" value="1"/>
</dbReference>
<comment type="subcellular location">
    <subcellularLocation>
        <location evidence="1">Cell membrane</location>
        <topology evidence="1">Multi-pass membrane protein</topology>
    </subcellularLocation>
</comment>
<evidence type="ECO:0000256" key="9">
    <source>
        <dbReference type="SAM" id="Phobius"/>
    </source>
</evidence>
<evidence type="ECO:0000256" key="5">
    <source>
        <dbReference type="ARBA" id="ARBA00022970"/>
    </source>
</evidence>
<dbReference type="PANTHER" id="PTHR11795:SF445">
    <property type="entry name" value="AMINO ACID ABC TRANSPORTER PERMEASE PROTEIN"/>
    <property type="match status" value="1"/>
</dbReference>
<keyword evidence="7 9" id="KW-0472">Membrane</keyword>
<evidence type="ECO:0000256" key="6">
    <source>
        <dbReference type="ARBA" id="ARBA00022989"/>
    </source>
</evidence>
<dbReference type="InterPro" id="IPR052157">
    <property type="entry name" value="BCAA_transport_permease"/>
</dbReference>
<evidence type="ECO:0000256" key="4">
    <source>
        <dbReference type="ARBA" id="ARBA00022692"/>
    </source>
</evidence>
<evidence type="ECO:0000256" key="1">
    <source>
        <dbReference type="ARBA" id="ARBA00004651"/>
    </source>
</evidence>
<dbReference type="Proteomes" id="UP001174932">
    <property type="component" value="Unassembled WGS sequence"/>
</dbReference>
<evidence type="ECO:0000256" key="7">
    <source>
        <dbReference type="ARBA" id="ARBA00023136"/>
    </source>
</evidence>
<feature type="transmembrane region" description="Helical" evidence="9">
    <location>
        <begin position="152"/>
        <end position="171"/>
    </location>
</feature>
<evidence type="ECO:0000313" key="11">
    <source>
        <dbReference type="Proteomes" id="UP001174932"/>
    </source>
</evidence>
<keyword evidence="2" id="KW-0813">Transport</keyword>
<keyword evidence="11" id="KW-1185">Reference proteome</keyword>
<feature type="transmembrane region" description="Helical" evidence="9">
    <location>
        <begin position="200"/>
        <end position="222"/>
    </location>
</feature>
<evidence type="ECO:0000256" key="8">
    <source>
        <dbReference type="ARBA" id="ARBA00037998"/>
    </source>
</evidence>
<evidence type="ECO:0000256" key="3">
    <source>
        <dbReference type="ARBA" id="ARBA00022475"/>
    </source>
</evidence>
<accession>A0ABT8YJ56</accession>
<name>A0ABT8YJ56_9HYPH</name>
<dbReference type="RefSeq" id="WP_304376071.1">
    <property type="nucleotide sequence ID" value="NZ_JAUOZU010000006.1"/>
</dbReference>
<dbReference type="Pfam" id="PF02653">
    <property type="entry name" value="BPD_transp_2"/>
    <property type="match status" value="1"/>
</dbReference>
<keyword evidence="3" id="KW-1003">Cell membrane</keyword>
<keyword evidence="4 9" id="KW-0812">Transmembrane</keyword>
<keyword evidence="5" id="KW-0029">Amino-acid transport</keyword>
<evidence type="ECO:0000313" key="10">
    <source>
        <dbReference type="EMBL" id="MDO6963702.1"/>
    </source>
</evidence>
<evidence type="ECO:0000256" key="2">
    <source>
        <dbReference type="ARBA" id="ARBA00022448"/>
    </source>
</evidence>
<protein>
    <submittedName>
        <fullName evidence="10">Branched-chain amino acid ABC transporter permease</fullName>
    </submittedName>
</protein>
<comment type="similarity">
    <text evidence="8">Belongs to the binding-protein-dependent transport system permease family. LivHM subfamily.</text>
</comment>
<dbReference type="EMBL" id="JAUOZU010000006">
    <property type="protein sequence ID" value="MDO6963702.1"/>
    <property type="molecule type" value="Genomic_DNA"/>
</dbReference>
<feature type="transmembrane region" description="Helical" evidence="9">
    <location>
        <begin position="12"/>
        <end position="32"/>
    </location>
</feature>
<comment type="caution">
    <text evidence="10">The sequence shown here is derived from an EMBL/GenBank/DDBJ whole genome shotgun (WGS) entry which is preliminary data.</text>
</comment>
<gene>
    <name evidence="10" type="ORF">Q4481_07015</name>
</gene>
<reference evidence="10" key="2">
    <citation type="submission" date="2023-07" db="EMBL/GenBank/DDBJ databases">
        <authorList>
            <person name="Shen H."/>
        </authorList>
    </citation>
    <scope>NUCLEOTIDE SEQUENCE</scope>
    <source>
        <strain evidence="10">TNR-22</strain>
    </source>
</reference>
<dbReference type="CDD" id="cd06582">
    <property type="entry name" value="TM_PBP1_LivH_like"/>
    <property type="match status" value="1"/>
</dbReference>
<reference evidence="10" key="1">
    <citation type="journal article" date="2015" name="Int. J. Syst. Evol. Microbiol.">
        <title>Rhizobium alvei sp. nov., isolated from a freshwater river.</title>
        <authorList>
            <person name="Sheu S.Y."/>
            <person name="Huang H.W."/>
            <person name="Young C.C."/>
            <person name="Chen W.M."/>
        </authorList>
    </citation>
    <scope>NUCLEOTIDE SEQUENCE</scope>
    <source>
        <strain evidence="10">TNR-22</strain>
    </source>
</reference>
<feature type="transmembrane region" description="Helical" evidence="9">
    <location>
        <begin position="64"/>
        <end position="87"/>
    </location>
</feature>
<feature type="transmembrane region" description="Helical" evidence="9">
    <location>
        <begin position="39"/>
        <end position="58"/>
    </location>
</feature>
<proteinExistence type="inferred from homology"/>
<sequence>MAYACQQALNAVPLAALYALLAFGYALTFGLTRRAEFTAGALFAFSGQLFVLLTAFGWNRLWLIYPAALAFGGIAAFIYTLVVARLIGRQVTGPLLARAPNALIVASLAVMIILMELVRLAAESRSLWISPVLNERIIFAGEGVAAVVLTKLQILNALIMGGVVLFGSFLLSRTRAGRNWRAVADDRLAARLMGVDDARLVMLTGMATAALVAIAGIFGTAYYGNMDFGAGLLFGLKVVMIASLGEQTSPIRSALGAALYGAIETFWGAYLPFEWRDAALFSGLVLLAVLFRKREQVV</sequence>